<dbReference type="EMBL" id="HBIX01021700">
    <property type="protein sequence ID" value="CAE0722447.1"/>
    <property type="molecule type" value="Transcribed_RNA"/>
</dbReference>
<dbReference type="AlphaFoldDB" id="A0A7S4AQ25"/>
<reference evidence="1" key="1">
    <citation type="submission" date="2021-01" db="EMBL/GenBank/DDBJ databases">
        <authorList>
            <person name="Corre E."/>
            <person name="Pelletier E."/>
            <person name="Niang G."/>
            <person name="Scheremetjew M."/>
            <person name="Finn R."/>
            <person name="Kale V."/>
            <person name="Holt S."/>
            <person name="Cochrane G."/>
            <person name="Meng A."/>
            <person name="Brown T."/>
            <person name="Cohen L."/>
        </authorList>
    </citation>
    <scope>NUCLEOTIDE SEQUENCE</scope>
    <source>
        <strain evidence="1">10249 10 AB</strain>
    </source>
</reference>
<gene>
    <name evidence="1" type="ORF">PAUS00366_LOCUS15202</name>
</gene>
<proteinExistence type="predicted"/>
<accession>A0A7S4AQ25</accession>
<organism evidence="1">
    <name type="scientific">Pseudo-nitzschia australis</name>
    <dbReference type="NCBI Taxonomy" id="44445"/>
    <lineage>
        <taxon>Eukaryota</taxon>
        <taxon>Sar</taxon>
        <taxon>Stramenopiles</taxon>
        <taxon>Ochrophyta</taxon>
        <taxon>Bacillariophyta</taxon>
        <taxon>Bacillariophyceae</taxon>
        <taxon>Bacillariophycidae</taxon>
        <taxon>Bacillariales</taxon>
        <taxon>Bacillariaceae</taxon>
        <taxon>Pseudo-nitzschia</taxon>
    </lineage>
</organism>
<protein>
    <submittedName>
        <fullName evidence="1">Uncharacterized protein</fullName>
    </submittedName>
</protein>
<name>A0A7S4AQ25_9STRA</name>
<evidence type="ECO:0000313" key="1">
    <source>
        <dbReference type="EMBL" id="CAE0722447.1"/>
    </source>
</evidence>
<sequence length="392" mass="44027">MQGSKSQVTATTTIFPRRPAHKTTTKLKAYDRNLDSYEIEHDCNVAVCELVYVKFPRLLNDLKRPGIQSFDGVFTAREAFDHLDGEVGSTTVANDKFVTHLQPIIDRKYKPVQNSTKNYFGRCEHDIHKANSIKVCTITLELLLVYAQRAFREVVNKHKVQDIENSWTLVESANVDAFTDVKVRYKQFKEHYTMHLQNLVLNVEPNKPQPQAHVVASHGDMIAHMQGTMQSVVEDQNQLRDQYAHIVEANYTAQGHNGPPSVVVTASTSTGTGTSNNSANTAAPTMSYNDVQEMIKKALQGVVTTPGIPTGTMENQRKGKGKWRQWRSWCYTCGVNLNHSTSGCRKFLKAPGHDTHTEATKDDPQGGNTTKNHLWMKWCHSITNKAQDSKGE</sequence>